<dbReference type="Pfam" id="PF09612">
    <property type="entry name" value="HtrL_YibB"/>
    <property type="match status" value="1"/>
</dbReference>
<feature type="compositionally biased region" description="Basic and acidic residues" evidence="1">
    <location>
        <begin position="1"/>
        <end position="15"/>
    </location>
</feature>
<evidence type="ECO:0000256" key="1">
    <source>
        <dbReference type="SAM" id="MobiDB-lite"/>
    </source>
</evidence>
<feature type="region of interest" description="Disordered" evidence="1">
    <location>
        <begin position="1"/>
        <end position="26"/>
    </location>
</feature>
<accession>A0A6C0I3H4</accession>
<dbReference type="InterPro" id="IPR011735">
    <property type="entry name" value="WlaTC/HtrL_glycosyltransf"/>
</dbReference>
<proteinExistence type="predicted"/>
<name>A0A6C0I3H4_9ZZZZ</name>
<dbReference type="AlphaFoldDB" id="A0A6C0I3H4"/>
<sequence length="289" mass="34203">MDQTNKGRSDNDKNENNNNNSNDNPVTMVTAFFDINREEKGDGRSIDEYKEWLKKTLQLNCNLFIVTEEKFRTFFLENRPPQYAKQTHIKVIEFADLHYYRYYDDMKAILERPEYKSRIAHPNRVECRLPEYNIIQYSKFHCLKMAMERDVFQSTYFLWMDAGCSRFFLDVDLSLPYPSMSGRSALKDTAGKFMIQKRQDLETFPIVDDQFIWLADNLLYGTLFGGNKKVIHKMAGLVERTFQRKMLANNNVNNEQLALALVWKENPELFYVTENSRMCHLILFKLLAL</sequence>
<protein>
    <submittedName>
        <fullName evidence="2">Uncharacterized protein</fullName>
    </submittedName>
</protein>
<reference evidence="2" key="1">
    <citation type="journal article" date="2020" name="Nature">
        <title>Giant virus diversity and host interactions through global metagenomics.</title>
        <authorList>
            <person name="Schulz F."/>
            <person name="Roux S."/>
            <person name="Paez-Espino D."/>
            <person name="Jungbluth S."/>
            <person name="Walsh D.A."/>
            <person name="Denef V.J."/>
            <person name="McMahon K.D."/>
            <person name="Konstantinidis K.T."/>
            <person name="Eloe-Fadrosh E.A."/>
            <person name="Kyrpides N.C."/>
            <person name="Woyke T."/>
        </authorList>
    </citation>
    <scope>NUCLEOTIDE SEQUENCE</scope>
    <source>
        <strain evidence="2">GVMAG-M-3300023184-190</strain>
    </source>
</reference>
<evidence type="ECO:0000313" key="2">
    <source>
        <dbReference type="EMBL" id="QHT87140.1"/>
    </source>
</evidence>
<organism evidence="2">
    <name type="scientific">viral metagenome</name>
    <dbReference type="NCBI Taxonomy" id="1070528"/>
    <lineage>
        <taxon>unclassified sequences</taxon>
        <taxon>metagenomes</taxon>
        <taxon>organismal metagenomes</taxon>
    </lineage>
</organism>
<dbReference type="EMBL" id="MN740084">
    <property type="protein sequence ID" value="QHT87140.1"/>
    <property type="molecule type" value="Genomic_DNA"/>
</dbReference>